<dbReference type="GO" id="GO:0005049">
    <property type="term" value="F:nuclear export signal receptor activity"/>
    <property type="evidence" value="ECO:0007669"/>
    <property type="project" value="InterPro"/>
</dbReference>
<feature type="domain" description="Exportin-5 C-terminal" evidence="2">
    <location>
        <begin position="311"/>
        <end position="638"/>
    </location>
</feature>
<evidence type="ECO:0000259" key="1">
    <source>
        <dbReference type="Pfam" id="PF08389"/>
    </source>
</evidence>
<dbReference type="InterPro" id="IPR045065">
    <property type="entry name" value="XPO1/5"/>
</dbReference>
<accession>A0AAN8UDV2</accession>
<dbReference type="GO" id="GO:0003723">
    <property type="term" value="F:RNA binding"/>
    <property type="evidence" value="ECO:0007669"/>
    <property type="project" value="TreeGrafter"/>
</dbReference>
<dbReference type="Gene3D" id="1.25.10.10">
    <property type="entry name" value="Leucine-rich Repeat Variant"/>
    <property type="match status" value="3"/>
</dbReference>
<dbReference type="SUPFAM" id="SSF48371">
    <property type="entry name" value="ARM repeat"/>
    <property type="match status" value="1"/>
</dbReference>
<feature type="domain" description="Exportin-1/Importin-beta-like" evidence="1">
    <location>
        <begin position="106"/>
        <end position="264"/>
    </location>
</feature>
<organism evidence="3 4">
    <name type="scientific">Solanum bulbocastanum</name>
    <name type="common">Wild potato</name>
    <dbReference type="NCBI Taxonomy" id="147425"/>
    <lineage>
        <taxon>Eukaryota</taxon>
        <taxon>Viridiplantae</taxon>
        <taxon>Streptophyta</taxon>
        <taxon>Embryophyta</taxon>
        <taxon>Tracheophyta</taxon>
        <taxon>Spermatophyta</taxon>
        <taxon>Magnoliopsida</taxon>
        <taxon>eudicotyledons</taxon>
        <taxon>Gunneridae</taxon>
        <taxon>Pentapetalae</taxon>
        <taxon>asterids</taxon>
        <taxon>lamiids</taxon>
        <taxon>Solanales</taxon>
        <taxon>Solanaceae</taxon>
        <taxon>Solanoideae</taxon>
        <taxon>Solaneae</taxon>
        <taxon>Solanum</taxon>
    </lineage>
</organism>
<evidence type="ECO:0000313" key="3">
    <source>
        <dbReference type="EMBL" id="KAK6804860.1"/>
    </source>
</evidence>
<gene>
    <name evidence="3" type="ORF">RDI58_002644</name>
</gene>
<dbReference type="PANTHER" id="PTHR11223">
    <property type="entry name" value="EXPORTIN 1/5"/>
    <property type="match status" value="1"/>
</dbReference>
<dbReference type="GO" id="GO:0005634">
    <property type="term" value="C:nucleus"/>
    <property type="evidence" value="ECO:0007669"/>
    <property type="project" value="TreeGrafter"/>
</dbReference>
<dbReference type="GO" id="GO:0042565">
    <property type="term" value="C:RNA nuclear export complex"/>
    <property type="evidence" value="ECO:0007669"/>
    <property type="project" value="TreeGrafter"/>
</dbReference>
<comment type="caution">
    <text evidence="3">The sequence shown here is derived from an EMBL/GenBank/DDBJ whole genome shotgun (WGS) entry which is preliminary data.</text>
</comment>
<dbReference type="PANTHER" id="PTHR11223:SF3">
    <property type="entry name" value="EXPORTIN-5"/>
    <property type="match status" value="1"/>
</dbReference>
<dbReference type="EMBL" id="JBANQN010000001">
    <property type="protein sequence ID" value="KAK6804860.1"/>
    <property type="molecule type" value="Genomic_DNA"/>
</dbReference>
<evidence type="ECO:0000313" key="4">
    <source>
        <dbReference type="Proteomes" id="UP001371456"/>
    </source>
</evidence>
<name>A0AAN8UDV2_SOLBU</name>
<keyword evidence="4" id="KW-1185">Reference proteome</keyword>
<dbReference type="Proteomes" id="UP001371456">
    <property type="component" value="Unassembled WGS sequence"/>
</dbReference>
<dbReference type="GO" id="GO:0005737">
    <property type="term" value="C:cytoplasm"/>
    <property type="evidence" value="ECO:0007669"/>
    <property type="project" value="TreeGrafter"/>
</dbReference>
<proteinExistence type="predicted"/>
<dbReference type="GO" id="GO:0006611">
    <property type="term" value="P:protein export from nucleus"/>
    <property type="evidence" value="ECO:0007669"/>
    <property type="project" value="InterPro"/>
</dbReference>
<evidence type="ECO:0000259" key="2">
    <source>
        <dbReference type="Pfam" id="PF19273"/>
    </source>
</evidence>
<dbReference type="InterPro" id="IPR045478">
    <property type="entry name" value="Exportin-5_C"/>
</dbReference>
<dbReference type="GO" id="GO:0006405">
    <property type="term" value="P:RNA export from nucleus"/>
    <property type="evidence" value="ECO:0007669"/>
    <property type="project" value="TreeGrafter"/>
</dbReference>
<evidence type="ECO:0008006" key="5">
    <source>
        <dbReference type="Google" id="ProtNLM"/>
    </source>
</evidence>
<dbReference type="Pfam" id="PF08389">
    <property type="entry name" value="Xpo1"/>
    <property type="match status" value="1"/>
</dbReference>
<feature type="domain" description="Exportin-5 C-terminal" evidence="2">
    <location>
        <begin position="671"/>
        <end position="886"/>
    </location>
</feature>
<feature type="domain" description="Exportin-5 C-terminal" evidence="2">
    <location>
        <begin position="927"/>
        <end position="1239"/>
    </location>
</feature>
<dbReference type="InterPro" id="IPR011989">
    <property type="entry name" value="ARM-like"/>
</dbReference>
<protein>
    <recommendedName>
        <fullName evidence="5">Protein HASTY 1</fullName>
    </recommendedName>
</protein>
<dbReference type="Pfam" id="PF19273">
    <property type="entry name" value="Exportin-5"/>
    <property type="match status" value="3"/>
</dbReference>
<dbReference type="InterPro" id="IPR016024">
    <property type="entry name" value="ARM-type_fold"/>
</dbReference>
<dbReference type="AlphaFoldDB" id="A0AAN8UDV2"/>
<dbReference type="InterPro" id="IPR013598">
    <property type="entry name" value="Exportin-1/Importin-b-like"/>
</dbReference>
<sequence length="1273" mass="141286">MEEHGVSSNVARAIVAALDWNSSPDDRKAAYAYLESIKAGDVRVLVSTSFILVRKEWSSEIRLQAYKMLQHLVRLRWDELNPDERRNFASVAVDLMSEITNSSEEWALKSQTSALVAEIARREGLSLWQELFPSLVSLSNKGPAQAELVSMMLRWLPEDITVHNEDLEGDRRRLLLRGLTDSLPEIFPLLYSLLERYFGAALTEAGRQQLEVARQHAAAVTATLNAVNAYAEWAPLPDLAKYGIIHGCGILLSSPDFRLHACEFFKLVSLRKRPTDAAVEFDSAMSNIFQILMKVSGDFLQKSDSGVVIDENEFEFAEYICESMVALGSSNLQCIAADNSVLSFYLQQMLGFFKHHKLALHYQSLLFWLTLMRDLLSKPKIVGSGENSATNLAVGSGQDTEKNKILAFVNDDICSSILDVSFQRLLKKEKINPGTSLSVGTLELWSDDFEGKGDFGQYRSRLLELIRFVAAAKPMVAAAKVCERSMTIIKSLFLAPYPAQELVILESMQLALENVVNAVFDGSSETVRSSSEVQQSLCRMFEGLLQQLLPLKWTEPALVEVLGHYLVALGPFLKYNPDVVGSVVNKLFELLTSQPFVVKDPATSASRHARLQICTSFIRIAKAADQSLLPHMKAFQKLFCINDITDLVLRYSRYSNLYALFIVDIVSSDNISKGIADTMALLQKEGRLLRGEHNLLGEAFLIMASAAGVQQQLEVLAWLLEPLSKQWTQLDWQDAYLSDLTGLIRLCADTPFMWSIFHTVTFFEKALKRSGLRKGNISVQTIPTSDNLHPMASHVSWMLPPLLKLLRAIHSLWSPAVSQALPGEIKAAMAMSDVERASLFGGGNVKLPKGTLSFTDGSPFDMSREAYAEPNEADIRNWLKGIRDSGSFSDLMTREGEPGNVSRPSPSLRISRKKKMRKNIVKTKITLATTIGDPLFKCLDSQSVTLALMENIPHMEFRHLRLLVHLVLIPLIKNCPSDMWEAWLEKLLHPLLIRSQQALSYSWSCLLQEGRAKVPDLHGIVDGSDLKVEVMEEKLLRDLTRETCSILSVFASPTLNAGLPSLEPSGHVSRVDELSLKDLAAFATSSMVGFILMHKNIALPALQISLEALRWTDGEAVTKVSSFCGAVILLAISTTNMELRDFVCKDLFPATIQALTLESNAFISADLVALCREIFIYLADKHPAPRQILLSLPCITSQDLLAFEEALTKTASPKEQKQHMKSFLLLATGNKLKALAAQKSINVITNVSTKPRNATPALESKTDEDAIGLAGIV</sequence>
<reference evidence="3 4" key="1">
    <citation type="submission" date="2024-02" db="EMBL/GenBank/DDBJ databases">
        <title>de novo genome assembly of Solanum bulbocastanum strain 11H21.</title>
        <authorList>
            <person name="Hosaka A.J."/>
        </authorList>
    </citation>
    <scope>NUCLEOTIDE SEQUENCE [LARGE SCALE GENOMIC DNA]</scope>
    <source>
        <tissue evidence="3">Young leaves</tissue>
    </source>
</reference>